<evidence type="ECO:0000256" key="6">
    <source>
        <dbReference type="ARBA" id="ARBA00023229"/>
    </source>
</evidence>
<dbReference type="Proteomes" id="UP000280417">
    <property type="component" value="Unassembled WGS sequence"/>
</dbReference>
<evidence type="ECO:0000256" key="2">
    <source>
        <dbReference type="ARBA" id="ARBA00022723"/>
    </source>
</evidence>
<keyword evidence="5 7" id="KW-0411">Iron-sulfur</keyword>
<dbReference type="Gene3D" id="3.30.413.10">
    <property type="entry name" value="Sulfite Reductase Hemoprotein, domain 1"/>
    <property type="match status" value="1"/>
</dbReference>
<feature type="binding site" evidence="7">
    <location>
        <position position="275"/>
    </location>
    <ligand>
        <name>[4Fe-4S] cluster</name>
        <dbReference type="ChEBI" id="CHEBI:49883"/>
    </ligand>
</feature>
<dbReference type="InterPro" id="IPR058578">
    <property type="entry name" value="IspG_TIM"/>
</dbReference>
<dbReference type="Pfam" id="PF26540">
    <property type="entry name" value="GcpE_C"/>
    <property type="match status" value="1"/>
</dbReference>
<dbReference type="InterPro" id="IPR004588">
    <property type="entry name" value="IspG_bac-typ"/>
</dbReference>
<dbReference type="GO" id="GO:0141197">
    <property type="term" value="F:4-hydroxy-3-methylbut-2-enyl-diphosphate synthase activity (flavodoxin)"/>
    <property type="evidence" value="ECO:0007669"/>
    <property type="project" value="UniProtKB-EC"/>
</dbReference>
<evidence type="ECO:0000256" key="3">
    <source>
        <dbReference type="ARBA" id="ARBA00023002"/>
    </source>
</evidence>
<evidence type="ECO:0000256" key="4">
    <source>
        <dbReference type="ARBA" id="ARBA00023004"/>
    </source>
</evidence>
<dbReference type="Gene3D" id="3.20.20.20">
    <property type="entry name" value="Dihydropteroate synthase-like"/>
    <property type="match status" value="1"/>
</dbReference>
<dbReference type="PANTHER" id="PTHR30454">
    <property type="entry name" value="4-HYDROXY-3-METHYLBUT-2-EN-1-YL DIPHOSPHATE SYNTHASE"/>
    <property type="match status" value="1"/>
</dbReference>
<dbReference type="NCBIfam" id="TIGR00612">
    <property type="entry name" value="ispG_gcpE"/>
    <property type="match status" value="1"/>
</dbReference>
<evidence type="ECO:0000256" key="1">
    <source>
        <dbReference type="ARBA" id="ARBA00022485"/>
    </source>
</evidence>
<dbReference type="AlphaFoldDB" id="A0A662DF77"/>
<feature type="domain" description="IspG TIM-barrel" evidence="8">
    <location>
        <begin position="6"/>
        <end position="254"/>
    </location>
</feature>
<dbReference type="PANTHER" id="PTHR30454:SF0">
    <property type="entry name" value="4-HYDROXY-3-METHYLBUT-2-EN-1-YL DIPHOSPHATE SYNTHASE (FERREDOXIN), CHLOROPLASTIC"/>
    <property type="match status" value="1"/>
</dbReference>
<dbReference type="EMBL" id="QMQA01000043">
    <property type="protein sequence ID" value="RLE14464.1"/>
    <property type="molecule type" value="Genomic_DNA"/>
</dbReference>
<comment type="similarity">
    <text evidence="7">Belongs to the IspG family.</text>
</comment>
<dbReference type="Pfam" id="PF04551">
    <property type="entry name" value="GcpE"/>
    <property type="match status" value="1"/>
</dbReference>
<comment type="cofactor">
    <cofactor evidence="7">
        <name>[4Fe-4S] cluster</name>
        <dbReference type="ChEBI" id="CHEBI:49883"/>
    </cofactor>
    <text evidence="7">Binds 1 [4Fe-4S] cluster.</text>
</comment>
<evidence type="ECO:0000313" key="10">
    <source>
        <dbReference type="EMBL" id="RLE14464.1"/>
    </source>
</evidence>
<evidence type="ECO:0000313" key="11">
    <source>
        <dbReference type="Proteomes" id="UP000280417"/>
    </source>
</evidence>
<sequence length="364" mass="39552">MRRKSRIIQVREVKIGGGFPPVVQGMVKTDPLKVEDTVREIKKVQEEGAKLVRVAIPNIKAARNISLIREMVDVPLVADIHFNYRLALEVIDRGIDKVRVNPGNLSSREILLVAKKARENKIPLRIGVNSGSLPKNLLKKISAVKDNKEERSRLIAEGMVDTALNCIKLLEENGFEDIVVSLKSSEVPVTILSNKIIAEKIPYPIHLGITATGPPPGGIIKSAVGIGALLSEGIGDTIRVSLTGSSVEEVKIAYEILKYLQLVDIGPTLITCPTCGRSRGDVRSLAEGVLQAMKNIHAPLKVAVMGCEVNGPGEAMEADIGIACTRQGGILFKKGRLLNKVRKDQLLDTLIRELHQMDQGSGSR</sequence>
<dbReference type="NCBIfam" id="NF001540">
    <property type="entry name" value="PRK00366.1"/>
    <property type="match status" value="1"/>
</dbReference>
<evidence type="ECO:0000259" key="9">
    <source>
        <dbReference type="Pfam" id="PF26540"/>
    </source>
</evidence>
<comment type="pathway">
    <text evidence="7">Isoprenoid biosynthesis; isopentenyl diphosphate biosynthesis via DXP pathway; isopentenyl diphosphate from 1-deoxy-D-xylulose 5-phosphate: step 5/6.</text>
</comment>
<evidence type="ECO:0000259" key="8">
    <source>
        <dbReference type="Pfam" id="PF04551"/>
    </source>
</evidence>
<name>A0A662DF77_UNCAE</name>
<evidence type="ECO:0000256" key="5">
    <source>
        <dbReference type="ARBA" id="ARBA00023014"/>
    </source>
</evidence>
<dbReference type="GO" id="GO:0016114">
    <property type="term" value="P:terpenoid biosynthetic process"/>
    <property type="evidence" value="ECO:0007669"/>
    <property type="project" value="InterPro"/>
</dbReference>
<dbReference type="InterPro" id="IPR045854">
    <property type="entry name" value="NO2/SO3_Rdtase_4Fe4S_sf"/>
</dbReference>
<feature type="binding site" evidence="7">
    <location>
        <position position="314"/>
    </location>
    <ligand>
        <name>[4Fe-4S] cluster</name>
        <dbReference type="ChEBI" id="CHEBI:49883"/>
    </ligand>
</feature>
<keyword evidence="1 7" id="KW-0004">4Fe-4S</keyword>
<keyword evidence="3 7" id="KW-0560">Oxidoreductase</keyword>
<proteinExistence type="inferred from homology"/>
<keyword evidence="4 7" id="KW-0408">Iron</keyword>
<dbReference type="InterPro" id="IPR016425">
    <property type="entry name" value="IspG_bac"/>
</dbReference>
<dbReference type="HAMAP" id="MF_00159">
    <property type="entry name" value="IspG"/>
    <property type="match status" value="1"/>
</dbReference>
<gene>
    <name evidence="7" type="primary">ispG</name>
    <name evidence="10" type="ORF">DRJ04_02350</name>
</gene>
<dbReference type="GO" id="GO:0051539">
    <property type="term" value="F:4 iron, 4 sulfur cluster binding"/>
    <property type="evidence" value="ECO:0007669"/>
    <property type="project" value="UniProtKB-UniRule"/>
</dbReference>
<dbReference type="InterPro" id="IPR058579">
    <property type="entry name" value="IspG_C"/>
</dbReference>
<keyword evidence="2 7" id="KW-0479">Metal-binding</keyword>
<organism evidence="10 11">
    <name type="scientific">Aerophobetes bacterium</name>
    <dbReference type="NCBI Taxonomy" id="2030807"/>
    <lineage>
        <taxon>Bacteria</taxon>
        <taxon>Candidatus Aerophobota</taxon>
    </lineage>
</organism>
<dbReference type="InterPro" id="IPR011005">
    <property type="entry name" value="Dihydropteroate_synth-like_sf"/>
</dbReference>
<dbReference type="PIRSF" id="PIRSF004640">
    <property type="entry name" value="IspG"/>
    <property type="match status" value="1"/>
</dbReference>
<comment type="caution">
    <text evidence="10">The sequence shown here is derived from an EMBL/GenBank/DDBJ whole genome shotgun (WGS) entry which is preliminary data.</text>
</comment>
<feature type="binding site" evidence="7">
    <location>
        <position position="307"/>
    </location>
    <ligand>
        <name>[4Fe-4S] cluster</name>
        <dbReference type="ChEBI" id="CHEBI:49883"/>
    </ligand>
</feature>
<dbReference type="GO" id="GO:0019288">
    <property type="term" value="P:isopentenyl diphosphate biosynthetic process, methylerythritol 4-phosphate pathway"/>
    <property type="evidence" value="ECO:0007669"/>
    <property type="project" value="UniProtKB-UniRule"/>
</dbReference>
<dbReference type="UniPathway" id="UPA00056">
    <property type="reaction ID" value="UER00096"/>
</dbReference>
<dbReference type="GO" id="GO:0046429">
    <property type="term" value="F:4-hydroxy-3-methylbut-2-en-1-yl diphosphate synthase activity (ferredoxin)"/>
    <property type="evidence" value="ECO:0007669"/>
    <property type="project" value="UniProtKB-UniRule"/>
</dbReference>
<reference evidence="10 11" key="1">
    <citation type="submission" date="2018-06" db="EMBL/GenBank/DDBJ databases">
        <title>Extensive metabolic versatility and redundancy in microbially diverse, dynamic hydrothermal sediments.</title>
        <authorList>
            <person name="Dombrowski N."/>
            <person name="Teske A."/>
            <person name="Baker B.J."/>
        </authorList>
    </citation>
    <scope>NUCLEOTIDE SEQUENCE [LARGE SCALE GENOMIC DNA]</scope>
    <source>
        <strain evidence="10">B3_G15</strain>
    </source>
</reference>
<dbReference type="SUPFAM" id="SSF56014">
    <property type="entry name" value="Nitrite and sulphite reductase 4Fe-4S domain-like"/>
    <property type="match status" value="1"/>
</dbReference>
<feature type="binding site" evidence="7">
    <location>
        <position position="272"/>
    </location>
    <ligand>
        <name>[4Fe-4S] cluster</name>
        <dbReference type="ChEBI" id="CHEBI:49883"/>
    </ligand>
</feature>
<accession>A0A662DF77</accession>
<evidence type="ECO:0000256" key="7">
    <source>
        <dbReference type="HAMAP-Rule" id="MF_00159"/>
    </source>
</evidence>
<dbReference type="EC" id="1.17.7.3" evidence="7"/>
<dbReference type="GO" id="GO:0005506">
    <property type="term" value="F:iron ion binding"/>
    <property type="evidence" value="ECO:0007669"/>
    <property type="project" value="InterPro"/>
</dbReference>
<protein>
    <recommendedName>
        <fullName evidence="7">4-hydroxy-3-methylbut-2-en-1-yl diphosphate synthase (flavodoxin)</fullName>
        <ecNumber evidence="7">1.17.7.3</ecNumber>
    </recommendedName>
    <alternativeName>
        <fullName evidence="7">1-hydroxy-2-methyl-2-(E)-butenyl 4-diphosphate synthase</fullName>
    </alternativeName>
</protein>
<dbReference type="SUPFAM" id="SSF51717">
    <property type="entry name" value="Dihydropteroate synthetase-like"/>
    <property type="match status" value="1"/>
</dbReference>
<keyword evidence="6 7" id="KW-0414">Isoprene biosynthesis</keyword>
<feature type="domain" description="IspG C-terminal" evidence="9">
    <location>
        <begin position="269"/>
        <end position="355"/>
    </location>
</feature>
<comment type="function">
    <text evidence="7">Converts 2C-methyl-D-erythritol 2,4-cyclodiphosphate (ME-2,4cPP) into 1-hydroxy-2-methyl-2-(E)-butenyl 4-diphosphate.</text>
</comment>
<comment type="catalytic activity">
    <reaction evidence="7">
        <text>(2E)-4-hydroxy-3-methylbut-2-enyl diphosphate + oxidized [flavodoxin] + H2O + 2 H(+) = 2-C-methyl-D-erythritol 2,4-cyclic diphosphate + reduced [flavodoxin]</text>
        <dbReference type="Rhea" id="RHEA:43604"/>
        <dbReference type="Rhea" id="RHEA-COMP:10622"/>
        <dbReference type="Rhea" id="RHEA-COMP:10623"/>
        <dbReference type="ChEBI" id="CHEBI:15377"/>
        <dbReference type="ChEBI" id="CHEBI:15378"/>
        <dbReference type="ChEBI" id="CHEBI:57618"/>
        <dbReference type="ChEBI" id="CHEBI:58210"/>
        <dbReference type="ChEBI" id="CHEBI:58483"/>
        <dbReference type="ChEBI" id="CHEBI:128753"/>
        <dbReference type="EC" id="1.17.7.3"/>
    </reaction>
</comment>